<dbReference type="EMBL" id="AP011802">
    <property type="protein sequence ID" value="BAL59157.1"/>
    <property type="molecule type" value="Genomic_DNA"/>
</dbReference>
<dbReference type="AlphaFoldDB" id="H5SSM1"/>
<keyword evidence="1" id="KW-0472">Membrane</keyword>
<reference evidence="2" key="2">
    <citation type="journal article" date="2012" name="PLoS ONE">
        <title>A Deeply Branching Thermophilic Bacterium with an Ancient Acetyl-CoA Pathway Dominates a Subsurface Ecosystem.</title>
        <authorList>
            <person name="Takami H."/>
            <person name="Noguchi H."/>
            <person name="Takaki Y."/>
            <person name="Uchiyama I."/>
            <person name="Toyoda A."/>
            <person name="Nishi S."/>
            <person name="Chee G.-J."/>
            <person name="Arai W."/>
            <person name="Nunoura T."/>
            <person name="Itoh T."/>
            <person name="Hattori M."/>
            <person name="Takai K."/>
        </authorList>
    </citation>
    <scope>NUCLEOTIDE SEQUENCE</scope>
</reference>
<accession>H5SSM1</accession>
<evidence type="ECO:0000256" key="1">
    <source>
        <dbReference type="SAM" id="Phobius"/>
    </source>
</evidence>
<protein>
    <submittedName>
        <fullName evidence="2">Uncharacterized protein</fullName>
    </submittedName>
</protein>
<reference evidence="2" key="1">
    <citation type="journal article" date="2005" name="Environ. Microbiol.">
        <title>Genetic and functional properties of uncultivated thermophilic crenarchaeotes from a subsurface gold mine as revealed by analysis of genome fragments.</title>
        <authorList>
            <person name="Nunoura T."/>
            <person name="Hirayama H."/>
            <person name="Takami H."/>
            <person name="Oida H."/>
            <person name="Nishi S."/>
            <person name="Shimamura S."/>
            <person name="Suzuki Y."/>
            <person name="Inagaki F."/>
            <person name="Takai K."/>
            <person name="Nealson K.H."/>
            <person name="Horikoshi K."/>
        </authorList>
    </citation>
    <scope>NUCLEOTIDE SEQUENCE</scope>
</reference>
<feature type="transmembrane region" description="Helical" evidence="1">
    <location>
        <begin position="90"/>
        <end position="112"/>
    </location>
</feature>
<keyword evidence="1" id="KW-1133">Transmembrane helix</keyword>
<feature type="transmembrane region" description="Helical" evidence="1">
    <location>
        <begin position="65"/>
        <end position="84"/>
    </location>
</feature>
<organism evidence="2">
    <name type="scientific">Acetithermum autotrophicum</name>
    <dbReference type="NCBI Taxonomy" id="1446466"/>
    <lineage>
        <taxon>Bacteria</taxon>
        <taxon>Candidatus Bipolaricaulota</taxon>
        <taxon>Candidatus Acetithermum</taxon>
    </lineage>
</organism>
<name>H5SSM1_ACEAU</name>
<feature type="transmembrane region" description="Helical" evidence="1">
    <location>
        <begin position="33"/>
        <end position="53"/>
    </location>
</feature>
<sequence length="121" mass="12596">MRTAIVLVISAALLWTSVPTVWAQGGAVKCRLKADPLLPGAASFLIPGLGQFLNGEDGKGFTHLIIALVLPTAVGLGALLLAPVVPTLSYILLLAAPALYLGWAVTSALDAYQIADKYCRP</sequence>
<gene>
    <name evidence="2" type="ORF">HGMM_OP3C312</name>
</gene>
<keyword evidence="1" id="KW-0812">Transmembrane</keyword>
<proteinExistence type="predicted"/>
<evidence type="ECO:0000313" key="2">
    <source>
        <dbReference type="EMBL" id="BAL59157.1"/>
    </source>
</evidence>